<dbReference type="GO" id="GO:0016787">
    <property type="term" value="F:hydrolase activity"/>
    <property type="evidence" value="ECO:0007669"/>
    <property type="project" value="UniProtKB-KW"/>
</dbReference>
<feature type="signal peptide" evidence="4">
    <location>
        <begin position="1"/>
        <end position="18"/>
    </location>
</feature>
<dbReference type="GO" id="GO:0004540">
    <property type="term" value="F:RNA nuclease activity"/>
    <property type="evidence" value="ECO:0007669"/>
    <property type="project" value="InterPro"/>
</dbReference>
<accession>A0A9P6CNI3</accession>
<evidence type="ECO:0000256" key="3">
    <source>
        <dbReference type="SAM" id="MobiDB-lite"/>
    </source>
</evidence>
<dbReference type="SUPFAM" id="SSF53933">
    <property type="entry name" value="Microbial ribonucleases"/>
    <property type="match status" value="1"/>
</dbReference>
<dbReference type="Proteomes" id="UP000807469">
    <property type="component" value="Unassembled WGS sequence"/>
</dbReference>
<evidence type="ECO:0000313" key="5">
    <source>
        <dbReference type="EMBL" id="KAF9473541.1"/>
    </source>
</evidence>
<keyword evidence="2" id="KW-0378">Hydrolase</keyword>
<keyword evidence="1" id="KW-0540">Nuclease</keyword>
<feature type="region of interest" description="Disordered" evidence="3">
    <location>
        <begin position="139"/>
        <end position="158"/>
    </location>
</feature>
<feature type="compositionally biased region" description="Basic and acidic residues" evidence="3">
    <location>
        <begin position="145"/>
        <end position="158"/>
    </location>
</feature>
<dbReference type="OrthoDB" id="2963718at2759"/>
<protein>
    <submittedName>
        <fullName evidence="5">Uncharacterized protein</fullName>
    </submittedName>
</protein>
<name>A0A9P6CNI3_9AGAR</name>
<gene>
    <name evidence="5" type="ORF">BDN70DRAFT_937356</name>
</gene>
<dbReference type="GO" id="GO:0003723">
    <property type="term" value="F:RNA binding"/>
    <property type="evidence" value="ECO:0007669"/>
    <property type="project" value="InterPro"/>
</dbReference>
<evidence type="ECO:0000313" key="6">
    <source>
        <dbReference type="Proteomes" id="UP000807469"/>
    </source>
</evidence>
<feature type="chain" id="PRO_5040384470" evidence="4">
    <location>
        <begin position="19"/>
        <end position="230"/>
    </location>
</feature>
<dbReference type="InterPro" id="IPR016191">
    <property type="entry name" value="Ribonuclease/ribotoxin"/>
</dbReference>
<comment type="caution">
    <text evidence="5">The sequence shown here is derived from an EMBL/GenBank/DDBJ whole genome shotgun (WGS) entry which is preliminary data.</text>
</comment>
<reference evidence="5" key="1">
    <citation type="submission" date="2020-11" db="EMBL/GenBank/DDBJ databases">
        <authorList>
            <consortium name="DOE Joint Genome Institute"/>
            <person name="Ahrendt S."/>
            <person name="Riley R."/>
            <person name="Andreopoulos W."/>
            <person name="Labutti K."/>
            <person name="Pangilinan J."/>
            <person name="Ruiz-Duenas F.J."/>
            <person name="Barrasa J.M."/>
            <person name="Sanchez-Garcia M."/>
            <person name="Camarero S."/>
            <person name="Miyauchi S."/>
            <person name="Serrano A."/>
            <person name="Linde D."/>
            <person name="Babiker R."/>
            <person name="Drula E."/>
            <person name="Ayuso-Fernandez I."/>
            <person name="Pacheco R."/>
            <person name="Padilla G."/>
            <person name="Ferreira P."/>
            <person name="Barriuso J."/>
            <person name="Kellner H."/>
            <person name="Castanera R."/>
            <person name="Alfaro M."/>
            <person name="Ramirez L."/>
            <person name="Pisabarro A.G."/>
            <person name="Kuo A."/>
            <person name="Tritt A."/>
            <person name="Lipzen A."/>
            <person name="He G."/>
            <person name="Yan M."/>
            <person name="Ng V."/>
            <person name="Cullen D."/>
            <person name="Martin F."/>
            <person name="Rosso M.-N."/>
            <person name="Henrissat B."/>
            <person name="Hibbett D."/>
            <person name="Martinez A.T."/>
            <person name="Grigoriev I.V."/>
        </authorList>
    </citation>
    <scope>NUCLEOTIDE SEQUENCE</scope>
    <source>
        <strain evidence="5">CIRM-BRFM 674</strain>
    </source>
</reference>
<evidence type="ECO:0000256" key="1">
    <source>
        <dbReference type="ARBA" id="ARBA00022722"/>
    </source>
</evidence>
<keyword evidence="6" id="KW-1185">Reference proteome</keyword>
<proteinExistence type="predicted"/>
<keyword evidence="4" id="KW-0732">Signal</keyword>
<dbReference type="AlphaFoldDB" id="A0A9P6CNI3"/>
<organism evidence="5 6">
    <name type="scientific">Pholiota conissans</name>
    <dbReference type="NCBI Taxonomy" id="109636"/>
    <lineage>
        <taxon>Eukaryota</taxon>
        <taxon>Fungi</taxon>
        <taxon>Dikarya</taxon>
        <taxon>Basidiomycota</taxon>
        <taxon>Agaricomycotina</taxon>
        <taxon>Agaricomycetes</taxon>
        <taxon>Agaricomycetidae</taxon>
        <taxon>Agaricales</taxon>
        <taxon>Agaricineae</taxon>
        <taxon>Strophariaceae</taxon>
        <taxon>Pholiota</taxon>
    </lineage>
</organism>
<evidence type="ECO:0000256" key="4">
    <source>
        <dbReference type="SAM" id="SignalP"/>
    </source>
</evidence>
<dbReference type="EMBL" id="MU155434">
    <property type="protein sequence ID" value="KAF9473541.1"/>
    <property type="molecule type" value="Genomic_DNA"/>
</dbReference>
<evidence type="ECO:0000256" key="2">
    <source>
        <dbReference type="ARBA" id="ARBA00022801"/>
    </source>
</evidence>
<sequence length="230" mass="26055">MRFFIILLISLFASWANGLAIPLEKRQSGASDILDRRSGSGGRQTAQLHKHAAVHRVMPHLEHFKTHAPHATHHAVNTAYHHTKNLPHPHARFHIPAGDGKPAHTYTGQHIHDAVLNYLWETERHKTLTEKEIRKTSPIKPFSNFDHHPRKEGGGDKPLPHMLVDETHPKGKEWPLFHTVDRTKPGPARIIMQHLDGHHVFQGVIAHDQSRVKGLAGYDDHFHVVPTMPS</sequence>